<dbReference type="EMBL" id="HBNR01007679">
    <property type="protein sequence ID" value="CAE4565420.1"/>
    <property type="molecule type" value="Transcribed_RNA"/>
</dbReference>
<sequence>MRSCSCGNAARRRASSGRTSSRKRNLSPSRPSKASRANTARPTKTRVQLQALKIPGGRTRDTLDCEYLLAECLGGQRQHQSAQALAESAWQGLEENLRRGPDHHVTLACQLLCARLLEA</sequence>
<name>A0A6T0THY5_9DINO</name>
<accession>A0A6T0THY5</accession>
<evidence type="ECO:0000313" key="2">
    <source>
        <dbReference type="EMBL" id="CAE4565419.1"/>
    </source>
</evidence>
<organism evidence="2">
    <name type="scientific">Alexandrium monilatum</name>
    <dbReference type="NCBI Taxonomy" id="311494"/>
    <lineage>
        <taxon>Eukaryota</taxon>
        <taxon>Sar</taxon>
        <taxon>Alveolata</taxon>
        <taxon>Dinophyceae</taxon>
        <taxon>Gonyaulacales</taxon>
        <taxon>Pyrocystaceae</taxon>
        <taxon>Alexandrium</taxon>
    </lineage>
</organism>
<reference evidence="2" key="1">
    <citation type="submission" date="2021-01" db="EMBL/GenBank/DDBJ databases">
        <authorList>
            <person name="Corre E."/>
            <person name="Pelletier E."/>
            <person name="Niang G."/>
            <person name="Scheremetjew M."/>
            <person name="Finn R."/>
            <person name="Kale V."/>
            <person name="Holt S."/>
            <person name="Cochrane G."/>
            <person name="Meng A."/>
            <person name="Brown T."/>
            <person name="Cohen L."/>
        </authorList>
    </citation>
    <scope>NUCLEOTIDE SEQUENCE</scope>
    <source>
        <strain evidence="2">CCMP3105</strain>
    </source>
</reference>
<feature type="compositionally biased region" description="Basic residues" evidence="1">
    <location>
        <begin position="10"/>
        <end position="25"/>
    </location>
</feature>
<gene>
    <name evidence="2" type="ORF">AMON00008_LOCUS5038</name>
    <name evidence="3" type="ORF">AMON00008_LOCUS5039</name>
</gene>
<feature type="region of interest" description="Disordered" evidence="1">
    <location>
        <begin position="1"/>
        <end position="48"/>
    </location>
</feature>
<proteinExistence type="predicted"/>
<protein>
    <submittedName>
        <fullName evidence="2">Uncharacterized protein</fullName>
    </submittedName>
</protein>
<feature type="compositionally biased region" description="Polar residues" evidence="1">
    <location>
        <begin position="26"/>
        <end position="48"/>
    </location>
</feature>
<evidence type="ECO:0000256" key="1">
    <source>
        <dbReference type="SAM" id="MobiDB-lite"/>
    </source>
</evidence>
<dbReference type="AlphaFoldDB" id="A0A6T0THY5"/>
<dbReference type="EMBL" id="HBNR01007678">
    <property type="protein sequence ID" value="CAE4565419.1"/>
    <property type="molecule type" value="Transcribed_RNA"/>
</dbReference>
<evidence type="ECO:0000313" key="3">
    <source>
        <dbReference type="EMBL" id="CAE4565420.1"/>
    </source>
</evidence>